<evidence type="ECO:0000313" key="1">
    <source>
        <dbReference type="EMBL" id="MFH5209273.1"/>
    </source>
</evidence>
<proteinExistence type="predicted"/>
<sequence>MRSVPDEAEIRAFAEKVGAIDEAGNYTAPRAKLAQGALAYRDEIAKDEAAEDVETTAEQLVRLHRELSDLIDPSAVDQLVLAIAPALVTRHGLQLKSKGTRTA</sequence>
<organism evidence="1 2">
    <name type="scientific">Antrihabitans spumae</name>
    <dbReference type="NCBI Taxonomy" id="3373370"/>
    <lineage>
        <taxon>Bacteria</taxon>
        <taxon>Bacillati</taxon>
        <taxon>Actinomycetota</taxon>
        <taxon>Actinomycetes</taxon>
        <taxon>Mycobacteriales</taxon>
        <taxon>Nocardiaceae</taxon>
        <taxon>Antrihabitans</taxon>
    </lineage>
</organism>
<gene>
    <name evidence="1" type="ORF">ACHIPZ_13865</name>
</gene>
<comment type="caution">
    <text evidence="1">The sequence shown here is derived from an EMBL/GenBank/DDBJ whole genome shotgun (WGS) entry which is preliminary data.</text>
</comment>
<reference evidence="1 2" key="1">
    <citation type="submission" date="2024-10" db="EMBL/GenBank/DDBJ databases">
        <authorList>
            <person name="Riesco R."/>
        </authorList>
    </citation>
    <scope>NUCLEOTIDE SEQUENCE [LARGE SCALE GENOMIC DNA]</scope>
    <source>
        <strain evidence="1 2">NCIMB 15449</strain>
    </source>
</reference>
<dbReference type="RefSeq" id="WP_395115012.1">
    <property type="nucleotide sequence ID" value="NZ_JBIMSO010000051.1"/>
</dbReference>
<evidence type="ECO:0000313" key="2">
    <source>
        <dbReference type="Proteomes" id="UP001609175"/>
    </source>
</evidence>
<dbReference type="Proteomes" id="UP001609175">
    <property type="component" value="Unassembled WGS sequence"/>
</dbReference>
<protein>
    <submittedName>
        <fullName evidence="1">Uncharacterized protein</fullName>
    </submittedName>
</protein>
<name>A0ABW7JND5_9NOCA</name>
<dbReference type="EMBL" id="JBIMSO010000051">
    <property type="protein sequence ID" value="MFH5209273.1"/>
    <property type="molecule type" value="Genomic_DNA"/>
</dbReference>
<accession>A0ABW7JND5</accession>